<reference evidence="3" key="1">
    <citation type="journal article" date="2015" name="Nature">
        <title>Complex archaea that bridge the gap between prokaryotes and eukaryotes.</title>
        <authorList>
            <person name="Spang A."/>
            <person name="Saw J.H."/>
            <person name="Jorgensen S.L."/>
            <person name="Zaremba-Niedzwiedzka K."/>
            <person name="Martijn J."/>
            <person name="Lind A.E."/>
            <person name="van Eijk R."/>
            <person name="Schleper C."/>
            <person name="Guy L."/>
            <person name="Ettema T.J."/>
        </authorList>
    </citation>
    <scope>NUCLEOTIDE SEQUENCE</scope>
</reference>
<feature type="transmembrane region" description="Helical" evidence="1">
    <location>
        <begin position="21"/>
        <end position="40"/>
    </location>
</feature>
<keyword evidence="1" id="KW-1133">Transmembrane helix</keyword>
<proteinExistence type="predicted"/>
<feature type="non-terminal residue" evidence="3">
    <location>
        <position position="237"/>
    </location>
</feature>
<keyword evidence="1" id="KW-0812">Transmembrane</keyword>
<accession>A0A0F8Y2E3</accession>
<comment type="caution">
    <text evidence="3">The sequence shown here is derived from an EMBL/GenBank/DDBJ whole genome shotgun (WGS) entry which is preliminary data.</text>
</comment>
<dbReference type="AlphaFoldDB" id="A0A0F8Y2E3"/>
<sequence>MGKKGVDVKFYRKISKKKLKSLGILVIFLIIPLILSTPLFKFNSQENGEKNEQNFAPKLSAPPPNENYFRYYKVITIDNTMVSGTGSHANFPVLISLFDSDLRIDVQSNGSDIAFSNDTNWLDHEIEVFNQTYNGTHAQLVAWVRIPSLSSSVDTNITMYYGNDTMSSRENPIGVWNSNYVGVWHLSELSGEAQDSTSYATQGTITGGVTQGRTGKIDGAYFFDGVDSLVNMSDPGH</sequence>
<evidence type="ECO:0000259" key="2">
    <source>
        <dbReference type="Pfam" id="PF10102"/>
    </source>
</evidence>
<evidence type="ECO:0000313" key="3">
    <source>
        <dbReference type="EMBL" id="KKK42501.1"/>
    </source>
</evidence>
<protein>
    <recommendedName>
        <fullName evidence="2">DUF2341 domain-containing protein</fullName>
    </recommendedName>
</protein>
<evidence type="ECO:0000256" key="1">
    <source>
        <dbReference type="SAM" id="Phobius"/>
    </source>
</evidence>
<dbReference type="InterPro" id="IPR018765">
    <property type="entry name" value="DUF2341"/>
</dbReference>
<gene>
    <name evidence="3" type="ORF">LCGC14_1648160</name>
</gene>
<feature type="domain" description="DUF2341" evidence="2">
    <location>
        <begin position="109"/>
        <end position="175"/>
    </location>
</feature>
<keyword evidence="1" id="KW-0472">Membrane</keyword>
<name>A0A0F8Y2E3_9ZZZZ</name>
<organism evidence="3">
    <name type="scientific">marine sediment metagenome</name>
    <dbReference type="NCBI Taxonomy" id="412755"/>
    <lineage>
        <taxon>unclassified sequences</taxon>
        <taxon>metagenomes</taxon>
        <taxon>ecological metagenomes</taxon>
    </lineage>
</organism>
<dbReference type="EMBL" id="LAZR01070324">
    <property type="protein sequence ID" value="KKK42501.1"/>
    <property type="molecule type" value="Genomic_DNA"/>
</dbReference>
<dbReference type="Pfam" id="PF10102">
    <property type="entry name" value="DUF2341"/>
    <property type="match status" value="1"/>
</dbReference>